<dbReference type="PANTHER" id="PTHR46148">
    <property type="entry name" value="CHROMO DOMAIN-CONTAINING PROTEIN"/>
    <property type="match status" value="1"/>
</dbReference>
<dbReference type="InterPro" id="IPR005162">
    <property type="entry name" value="Retrotrans_gag_dom"/>
</dbReference>
<dbReference type="AlphaFoldDB" id="A0A699I9G1"/>
<dbReference type="Gene3D" id="3.30.70.270">
    <property type="match status" value="1"/>
</dbReference>
<dbReference type="SUPFAM" id="SSF56672">
    <property type="entry name" value="DNA/RNA polymerases"/>
    <property type="match status" value="1"/>
</dbReference>
<keyword evidence="2" id="KW-0548">Nucleotidyltransferase</keyword>
<dbReference type="InterPro" id="IPR021109">
    <property type="entry name" value="Peptidase_aspartic_dom_sf"/>
</dbReference>
<dbReference type="InterPro" id="IPR043502">
    <property type="entry name" value="DNA/RNA_pol_sf"/>
</dbReference>
<feature type="domain" description="Retrotransposon gag" evidence="1">
    <location>
        <begin position="64"/>
        <end position="123"/>
    </location>
</feature>
<dbReference type="Pfam" id="PF08284">
    <property type="entry name" value="RVP_2"/>
    <property type="match status" value="1"/>
</dbReference>
<dbReference type="Pfam" id="PF03732">
    <property type="entry name" value="Retrotrans_gag"/>
    <property type="match status" value="1"/>
</dbReference>
<dbReference type="Gene3D" id="2.40.70.10">
    <property type="entry name" value="Acid Proteases"/>
    <property type="match status" value="1"/>
</dbReference>
<keyword evidence="2" id="KW-0695">RNA-directed DNA polymerase</keyword>
<reference evidence="2" key="1">
    <citation type="journal article" date="2019" name="Sci. Rep.">
        <title>Draft genome of Tanacetum cinerariifolium, the natural source of mosquito coil.</title>
        <authorList>
            <person name="Yamashiro T."/>
            <person name="Shiraishi A."/>
            <person name="Satake H."/>
            <person name="Nakayama K."/>
        </authorList>
    </citation>
    <scope>NUCLEOTIDE SEQUENCE</scope>
</reference>
<comment type="caution">
    <text evidence="2">The sequence shown here is derived from an EMBL/GenBank/DDBJ whole genome shotgun (WGS) entry which is preliminary data.</text>
</comment>
<dbReference type="PANTHER" id="PTHR46148:SF59">
    <property type="entry name" value="NUCLEOTIDYLTRANSFERASE, RIBONUCLEASE H"/>
    <property type="match status" value="1"/>
</dbReference>
<proteinExistence type="predicted"/>
<evidence type="ECO:0000313" key="2">
    <source>
        <dbReference type="EMBL" id="GEZ11009.1"/>
    </source>
</evidence>
<dbReference type="InterPro" id="IPR043128">
    <property type="entry name" value="Rev_trsase/Diguanyl_cyclase"/>
</dbReference>
<dbReference type="EMBL" id="BKCJ010241842">
    <property type="protein sequence ID" value="GEZ11009.1"/>
    <property type="molecule type" value="Genomic_DNA"/>
</dbReference>
<protein>
    <submittedName>
        <fullName evidence="2">Reverse transcriptase domain-containing protein</fullName>
    </submittedName>
</protein>
<accession>A0A699I9G1</accession>
<organism evidence="2">
    <name type="scientific">Tanacetum cinerariifolium</name>
    <name type="common">Dalmatian daisy</name>
    <name type="synonym">Chrysanthemum cinerariifolium</name>
    <dbReference type="NCBI Taxonomy" id="118510"/>
    <lineage>
        <taxon>Eukaryota</taxon>
        <taxon>Viridiplantae</taxon>
        <taxon>Streptophyta</taxon>
        <taxon>Embryophyta</taxon>
        <taxon>Tracheophyta</taxon>
        <taxon>Spermatophyta</taxon>
        <taxon>Magnoliopsida</taxon>
        <taxon>eudicotyledons</taxon>
        <taxon>Gunneridae</taxon>
        <taxon>Pentapetalae</taxon>
        <taxon>asterids</taxon>
        <taxon>campanulids</taxon>
        <taxon>Asterales</taxon>
        <taxon>Asteraceae</taxon>
        <taxon>Asteroideae</taxon>
        <taxon>Anthemideae</taxon>
        <taxon>Anthemidinae</taxon>
        <taxon>Tanacetum</taxon>
    </lineage>
</organism>
<keyword evidence="2" id="KW-0808">Transferase</keyword>
<sequence length="429" mass="50044">MANADNVNRNPKLREAHVARKCSYKELMSCQPFNFKGSEGAIRLIYWFERAESVFSRSNCTDDCKKYYPWTKIQKMEDEFYHLTVKGNDLKIYVRKFQKLATLCPTMVSNSEKLLEAFIGGLPRSIEGNVTAFKPQTLEEAISISQRLMDQVTKHIPIQVSSDHKRKFDDRRTFNNNNYRNTNINNHHNNYKSQQDRRSDKSFISLSFAYMLKIPPITIDAFYDIEMADENLVSTNTVIQGCTLTLLNQPFEIDLMPIKLGSFDFVIGMDWLSKNHAKILCDEKVIHIPINGETLIIRGLHVDPAKIEALKNWETPTTPIEIRQFLGLAGYYQRFIEAYKLELPKELSNVYNTFHSSNLKKCLSDESLVIPIKELQFNDKLNFVEDVVEIMDQEIRQLRQSRIPIVKVRWDSKRGPKFTWERKDEIHAK</sequence>
<dbReference type="CDD" id="cd00303">
    <property type="entry name" value="retropepsin_like"/>
    <property type="match status" value="1"/>
</dbReference>
<evidence type="ECO:0000259" key="1">
    <source>
        <dbReference type="Pfam" id="PF03732"/>
    </source>
</evidence>
<gene>
    <name evidence="2" type="ORF">Tci_482982</name>
</gene>
<dbReference type="GO" id="GO:0003964">
    <property type="term" value="F:RNA-directed DNA polymerase activity"/>
    <property type="evidence" value="ECO:0007669"/>
    <property type="project" value="UniProtKB-KW"/>
</dbReference>
<name>A0A699I9G1_TANCI</name>